<dbReference type="SUPFAM" id="SSF54523">
    <property type="entry name" value="Pili subunits"/>
    <property type="match status" value="1"/>
</dbReference>
<evidence type="ECO:0000313" key="11">
    <source>
        <dbReference type="EMBL" id="BAM06889.1"/>
    </source>
</evidence>
<dbReference type="HOGENOM" id="CLU_1179048_0_0_0"/>
<keyword evidence="7 10" id="KW-0812">Transmembrane</keyword>
<gene>
    <name evidence="11" type="ordered locus">LFE_1204</name>
</gene>
<evidence type="ECO:0000313" key="12">
    <source>
        <dbReference type="Proteomes" id="UP000007382"/>
    </source>
</evidence>
<protein>
    <recommendedName>
        <fullName evidence="3">Type II secretion system protein J</fullName>
    </recommendedName>
</protein>
<reference evidence="12" key="2">
    <citation type="submission" date="2012-03" db="EMBL/GenBank/DDBJ databases">
        <title>The complete genome sequence of the pioneer microbe on fresh volcanic deposit, Leptospirillum ferrooxidans strain C2-3.</title>
        <authorList>
            <person name="Fujimura R."/>
            <person name="Sato Y."/>
            <person name="Nishizawa T."/>
            <person name="Nanba K."/>
            <person name="Oshima K."/>
            <person name="Hattori M."/>
            <person name="Kamijo T."/>
            <person name="Ohta H."/>
        </authorList>
    </citation>
    <scope>NUCLEOTIDE SEQUENCE [LARGE SCALE GENOMIC DNA]</scope>
    <source>
        <strain evidence="12">C2-3</strain>
    </source>
</reference>
<dbReference type="PANTHER" id="PTHR39583">
    <property type="entry name" value="TYPE II SECRETION SYSTEM PROTEIN J-RELATED"/>
    <property type="match status" value="1"/>
</dbReference>
<evidence type="ECO:0000256" key="6">
    <source>
        <dbReference type="ARBA" id="ARBA00022519"/>
    </source>
</evidence>
<reference evidence="11 12" key="1">
    <citation type="journal article" date="2012" name="J. Bacteriol.">
        <title>Complete Genome Sequence of Leptospirillum ferrooxidans Strain C2-3, Isolated from a Fresh Volcanic Ash Deposit on the Island of Miyake, Japan.</title>
        <authorList>
            <person name="Fujimura R."/>
            <person name="Sato Y."/>
            <person name="Nishizawa T."/>
            <person name="Oshima K."/>
            <person name="Kim S.-W."/>
            <person name="Hattori M."/>
            <person name="Kamijo T."/>
            <person name="Ohta H."/>
        </authorList>
    </citation>
    <scope>NUCLEOTIDE SEQUENCE [LARGE SCALE GENOMIC DNA]</scope>
    <source>
        <strain evidence="11 12">C2-3</strain>
    </source>
</reference>
<dbReference type="InterPro" id="IPR010055">
    <property type="entry name" value="T2SS_protein-GspJ"/>
</dbReference>
<feature type="transmembrane region" description="Helical" evidence="10">
    <location>
        <begin position="21"/>
        <end position="43"/>
    </location>
</feature>
<dbReference type="RefSeq" id="WP_014449378.1">
    <property type="nucleotide sequence ID" value="NC_017094.1"/>
</dbReference>
<evidence type="ECO:0000256" key="8">
    <source>
        <dbReference type="ARBA" id="ARBA00022989"/>
    </source>
</evidence>
<evidence type="ECO:0000256" key="9">
    <source>
        <dbReference type="ARBA" id="ARBA00023136"/>
    </source>
</evidence>
<keyword evidence="4" id="KW-1003">Cell membrane</keyword>
<evidence type="ECO:0000256" key="4">
    <source>
        <dbReference type="ARBA" id="ARBA00022475"/>
    </source>
</evidence>
<evidence type="ECO:0000256" key="7">
    <source>
        <dbReference type="ARBA" id="ARBA00022692"/>
    </source>
</evidence>
<dbReference type="eggNOG" id="COG4968">
    <property type="taxonomic scope" value="Bacteria"/>
</dbReference>
<name>I0INP0_LEPFC</name>
<keyword evidence="9 10" id="KW-0472">Membrane</keyword>
<dbReference type="PANTHER" id="PTHR39583:SF2">
    <property type="entry name" value="TYPE II SECRETION SYSTEM PROTEIN J"/>
    <property type="match status" value="1"/>
</dbReference>
<evidence type="ECO:0000256" key="3">
    <source>
        <dbReference type="ARBA" id="ARBA00021539"/>
    </source>
</evidence>
<dbReference type="GO" id="GO:0005886">
    <property type="term" value="C:plasma membrane"/>
    <property type="evidence" value="ECO:0007669"/>
    <property type="project" value="UniProtKB-SubCell"/>
</dbReference>
<keyword evidence="5" id="KW-0488">Methylation</keyword>
<dbReference type="Pfam" id="PF11612">
    <property type="entry name" value="T2SSJ"/>
    <property type="match status" value="1"/>
</dbReference>
<evidence type="ECO:0000256" key="5">
    <source>
        <dbReference type="ARBA" id="ARBA00022481"/>
    </source>
</evidence>
<dbReference type="KEGG" id="lfc:LFE_1204"/>
<dbReference type="InterPro" id="IPR051621">
    <property type="entry name" value="T2SS_protein_J"/>
</dbReference>
<accession>I0INP0</accession>
<dbReference type="Pfam" id="PF07963">
    <property type="entry name" value="N_methyl"/>
    <property type="match status" value="1"/>
</dbReference>
<comment type="subcellular location">
    <subcellularLocation>
        <location evidence="1">Cell inner membrane</location>
        <topology evidence="1">Single-pass membrane protein</topology>
    </subcellularLocation>
</comment>
<dbReference type="OrthoDB" id="9812770at2"/>
<dbReference type="AlphaFoldDB" id="I0INP0"/>
<keyword evidence="6" id="KW-0997">Cell inner membrane</keyword>
<evidence type="ECO:0000256" key="2">
    <source>
        <dbReference type="ARBA" id="ARBA00011084"/>
    </source>
</evidence>
<dbReference type="InterPro" id="IPR045584">
    <property type="entry name" value="Pilin-like"/>
</dbReference>
<organism evidence="11 12">
    <name type="scientific">Leptospirillum ferrooxidans (strain C2-3)</name>
    <dbReference type="NCBI Taxonomy" id="1162668"/>
    <lineage>
        <taxon>Bacteria</taxon>
        <taxon>Pseudomonadati</taxon>
        <taxon>Nitrospirota</taxon>
        <taxon>Nitrospiria</taxon>
        <taxon>Nitrospirales</taxon>
        <taxon>Nitrospiraceae</taxon>
        <taxon>Leptospirillum</taxon>
    </lineage>
</organism>
<keyword evidence="12" id="KW-1185">Reference proteome</keyword>
<dbReference type="GO" id="GO:0015627">
    <property type="term" value="C:type II protein secretion system complex"/>
    <property type="evidence" value="ECO:0007669"/>
    <property type="project" value="InterPro"/>
</dbReference>
<evidence type="ECO:0000256" key="10">
    <source>
        <dbReference type="SAM" id="Phobius"/>
    </source>
</evidence>
<dbReference type="PROSITE" id="PS00409">
    <property type="entry name" value="PROKAR_NTER_METHYL"/>
    <property type="match status" value="1"/>
</dbReference>
<sequence length="235" mass="26369">MVHREFPQKFKIPHEKDGGFTLIEVLVAFMIFAMILGLLFGAVESTQKVLSIANNGNRIFENVQSALFRIHEEILSTYINPNDPLTYFIGNPQSAGDEETDTLMFTSLGQTRLMQNAPVSHLMGVQYVLLPEKKEGEYVLAHEQDTNLLSYGTQAVQAEPLLHHVLSLRLFYFDSHEWVNQWNSTQSHLLPVYVKLVLKVRAGKNGERTFTDVVPVPLSTMMQTQGGSVSSVGGF</sequence>
<dbReference type="NCBIfam" id="TIGR02532">
    <property type="entry name" value="IV_pilin_GFxxxE"/>
    <property type="match status" value="1"/>
</dbReference>
<dbReference type="InterPro" id="IPR012902">
    <property type="entry name" value="N_methyl_site"/>
</dbReference>
<dbReference type="Proteomes" id="UP000007382">
    <property type="component" value="Chromosome"/>
</dbReference>
<dbReference type="EMBL" id="AP012342">
    <property type="protein sequence ID" value="BAM06889.1"/>
    <property type="molecule type" value="Genomic_DNA"/>
</dbReference>
<comment type="similarity">
    <text evidence="2">Belongs to the GSP J family.</text>
</comment>
<dbReference type="GO" id="GO:0015628">
    <property type="term" value="P:protein secretion by the type II secretion system"/>
    <property type="evidence" value="ECO:0007669"/>
    <property type="project" value="InterPro"/>
</dbReference>
<dbReference type="STRING" id="1162668.LFE_1204"/>
<keyword evidence="8 10" id="KW-1133">Transmembrane helix</keyword>
<dbReference type="PATRIC" id="fig|1162668.3.peg.1399"/>
<proteinExistence type="inferred from homology"/>
<evidence type="ECO:0000256" key="1">
    <source>
        <dbReference type="ARBA" id="ARBA00004377"/>
    </source>
</evidence>